<dbReference type="EMBL" id="CATOUU010000931">
    <property type="protein sequence ID" value="CAI9960440.1"/>
    <property type="molecule type" value="Genomic_DNA"/>
</dbReference>
<organism evidence="2">
    <name type="scientific">Hexamita inflata</name>
    <dbReference type="NCBI Taxonomy" id="28002"/>
    <lineage>
        <taxon>Eukaryota</taxon>
        <taxon>Metamonada</taxon>
        <taxon>Diplomonadida</taxon>
        <taxon>Hexamitidae</taxon>
        <taxon>Hexamitinae</taxon>
        <taxon>Hexamita</taxon>
    </lineage>
</organism>
<dbReference type="Proteomes" id="UP001642409">
    <property type="component" value="Unassembled WGS sequence"/>
</dbReference>
<feature type="region of interest" description="Disordered" evidence="1">
    <location>
        <begin position="1"/>
        <end position="22"/>
    </location>
</feature>
<name>A0AA86R0A5_9EUKA</name>
<protein>
    <submittedName>
        <fullName evidence="2">Uncharacterized protein</fullName>
    </submittedName>
</protein>
<proteinExistence type="predicted"/>
<evidence type="ECO:0000256" key="1">
    <source>
        <dbReference type="SAM" id="MobiDB-lite"/>
    </source>
</evidence>
<dbReference type="EMBL" id="CAXDID020000016">
    <property type="protein sequence ID" value="CAL5983845.1"/>
    <property type="molecule type" value="Genomic_DNA"/>
</dbReference>
<dbReference type="AlphaFoldDB" id="A0AA86R0A5"/>
<evidence type="ECO:0000313" key="4">
    <source>
        <dbReference type="Proteomes" id="UP001642409"/>
    </source>
</evidence>
<sequence>MSDSDELQPNQTITKSKTYHDKNAEYISRMSQKSKALKEQQAIQEKQKCGDFKTHVSGANILSKSKASPTILSSQSNLDVTNSTLVKKASKTHLIQVDTNQDQLKYSDLQPCIEQRYMGTLHENGEIHYNNEIVDEISTHELIQYPVNTSQNLDHNALEIENQIVQKPEEVIVIKEDCDSKQSNSPSQQQVNNQPDIQINFNNTIESYNSFNNDNDELLQILNEPELHSYTNEIKFIQADDGDTAGQLSPMYIPESLLMLVDQMDSLKRPDANTESEKKNNNTQMLLYDEESLIRESESGSVPKPRSLVSQLAPTIDFNTLQSQLPKPVFKKQSTDFVFDNQKSSDPPDVDLVPSSKSKEERAAFLITSLNKNGIDANQLAEKINQLDASNKLQLLEALKNVEAGNQNAMIEFKDYVKPQLAPIVKQLPRAPKSAKNLLVKSQQTVQKQLQLPQVLNKQQTPKINVKKIDEENISPKITLTSLLNKQYVPMQLLVFELQDIYSMIDPIGTLLPQIFINSKQTAFHALYYSKADKFVMQLFTNRQTTIDALPGKHCIYIIPSVQYLPSYNFTIQQAQGKSRSKLAVVKQVQVKLFTVFHIQGEEQKTVAQKFIFEQLYRADAQIHGEFACQLPLTPNPLAADIPITLQAPTDTQIVFKSAMRAKSTQNKKVTLPLQIHQKQKDELMIKFISGPNQISLTSLQLFDLNGIEFLIDQSAFSCSCSCDPFENLLLHSEWNTQLDSELRIFIEKNKLGCVQIQADSDSAPKELLINFNQKPVQRLMFQKGQNEFVFVAGNQPELQKIVSQRSTSPNKTEPVHSKPKNMLQITGEFGVQIISNYSGSNKYVLFDLEALNMNNERIKVKSIRIDTENHIEAKVRGQTYEQSANISENANEALIEIIASTDQPIVVYFTFASQDFFMKSLLFKPDTSQDTVQKVFFHYKGPISPIQGICIAPAPPQDFMHHLFSQFQQNSNDILQLEYQDLRQYQEVQVRQQQSQQIQQFVKTSHTPVQYFIQQQNNNKSVSLNQISQKNDNGQSVYYIPLLKCFTITISVFQLFDKSKPYGIRHLKAFNQMREQIIARNVVNQFSLVNQNNVIVHAQLFDDHITSVQGLKHEIRLYYQQTLVFEEPSDAVAIQFEATNVKRIQVKCDFRVAFEGCVREDGVWGVVLGKGSKVAGEAVKVE</sequence>
<reference evidence="3 4" key="2">
    <citation type="submission" date="2024-07" db="EMBL/GenBank/DDBJ databases">
        <authorList>
            <person name="Akdeniz Z."/>
        </authorList>
    </citation>
    <scope>NUCLEOTIDE SEQUENCE [LARGE SCALE GENOMIC DNA]</scope>
</reference>
<keyword evidence="4" id="KW-1185">Reference proteome</keyword>
<comment type="caution">
    <text evidence="2">The sequence shown here is derived from an EMBL/GenBank/DDBJ whole genome shotgun (WGS) entry which is preliminary data.</text>
</comment>
<feature type="compositionally biased region" description="Polar residues" evidence="1">
    <location>
        <begin position="7"/>
        <end position="16"/>
    </location>
</feature>
<evidence type="ECO:0000313" key="3">
    <source>
        <dbReference type="EMBL" id="CAL5983845.1"/>
    </source>
</evidence>
<accession>A0AA86R0A5</accession>
<evidence type="ECO:0000313" key="2">
    <source>
        <dbReference type="EMBL" id="CAI9960440.1"/>
    </source>
</evidence>
<gene>
    <name evidence="2" type="ORF">HINF_LOCUS48085</name>
    <name evidence="3" type="ORF">HINF_LOCUS7819</name>
</gene>
<reference evidence="2" key="1">
    <citation type="submission" date="2023-06" db="EMBL/GenBank/DDBJ databases">
        <authorList>
            <person name="Kurt Z."/>
        </authorList>
    </citation>
    <scope>NUCLEOTIDE SEQUENCE</scope>
</reference>